<dbReference type="EMBL" id="BPLR01010784">
    <property type="protein sequence ID" value="GIY41951.1"/>
    <property type="molecule type" value="Genomic_DNA"/>
</dbReference>
<comment type="caution">
    <text evidence="2">The sequence shown here is derived from an EMBL/GenBank/DDBJ whole genome shotgun (WGS) entry which is preliminary data.</text>
</comment>
<feature type="region of interest" description="Disordered" evidence="1">
    <location>
        <begin position="71"/>
        <end position="94"/>
    </location>
</feature>
<proteinExistence type="predicted"/>
<name>A0AAV4T9D5_CAEEX</name>
<accession>A0AAV4T9D5</accession>
<evidence type="ECO:0000256" key="1">
    <source>
        <dbReference type="SAM" id="MobiDB-lite"/>
    </source>
</evidence>
<evidence type="ECO:0000313" key="2">
    <source>
        <dbReference type="EMBL" id="GIY41951.1"/>
    </source>
</evidence>
<sequence length="94" mass="11140">MSKFTCFDFALPKLNETTIRIQYFSMNELRYLLSLLKSLHKSSFIPDSNKLIKEGTLSKTMIHKQFERPSQDTYNCPRRKHNAATTQPWPYPLR</sequence>
<dbReference type="Proteomes" id="UP001054945">
    <property type="component" value="Unassembled WGS sequence"/>
</dbReference>
<organism evidence="2 3">
    <name type="scientific">Caerostris extrusa</name>
    <name type="common">Bark spider</name>
    <name type="synonym">Caerostris bankana</name>
    <dbReference type="NCBI Taxonomy" id="172846"/>
    <lineage>
        <taxon>Eukaryota</taxon>
        <taxon>Metazoa</taxon>
        <taxon>Ecdysozoa</taxon>
        <taxon>Arthropoda</taxon>
        <taxon>Chelicerata</taxon>
        <taxon>Arachnida</taxon>
        <taxon>Araneae</taxon>
        <taxon>Araneomorphae</taxon>
        <taxon>Entelegynae</taxon>
        <taxon>Araneoidea</taxon>
        <taxon>Araneidae</taxon>
        <taxon>Caerostris</taxon>
    </lineage>
</organism>
<keyword evidence="3" id="KW-1185">Reference proteome</keyword>
<evidence type="ECO:0008006" key="4">
    <source>
        <dbReference type="Google" id="ProtNLM"/>
    </source>
</evidence>
<protein>
    <recommendedName>
        <fullName evidence="4">LAGLIDADG homing endonuclease</fullName>
    </recommendedName>
</protein>
<gene>
    <name evidence="2" type="ORF">CEXT_803411</name>
</gene>
<evidence type="ECO:0000313" key="3">
    <source>
        <dbReference type="Proteomes" id="UP001054945"/>
    </source>
</evidence>
<reference evidence="2 3" key="1">
    <citation type="submission" date="2021-06" db="EMBL/GenBank/DDBJ databases">
        <title>Caerostris extrusa draft genome.</title>
        <authorList>
            <person name="Kono N."/>
            <person name="Arakawa K."/>
        </authorList>
    </citation>
    <scope>NUCLEOTIDE SEQUENCE [LARGE SCALE GENOMIC DNA]</scope>
</reference>
<dbReference type="AlphaFoldDB" id="A0AAV4T9D5"/>